<gene>
    <name evidence="1" type="ORF">HZZ13_32985</name>
</gene>
<evidence type="ECO:0008006" key="3">
    <source>
        <dbReference type="Google" id="ProtNLM"/>
    </source>
</evidence>
<dbReference type="RefSeq" id="WP_197963617.1">
    <property type="nucleotide sequence ID" value="NZ_JACCHP010000030.1"/>
</dbReference>
<organism evidence="1 2">
    <name type="scientific">Bradyrhizobium agreste</name>
    <dbReference type="NCBI Taxonomy" id="2751811"/>
    <lineage>
        <taxon>Bacteria</taxon>
        <taxon>Pseudomonadati</taxon>
        <taxon>Pseudomonadota</taxon>
        <taxon>Alphaproteobacteria</taxon>
        <taxon>Hyphomicrobiales</taxon>
        <taxon>Nitrobacteraceae</taxon>
        <taxon>Bradyrhizobium</taxon>
    </lineage>
</organism>
<comment type="caution">
    <text evidence="1">The sequence shown here is derived from an EMBL/GenBank/DDBJ whole genome shotgun (WGS) entry which is preliminary data.</text>
</comment>
<sequence>MSRINAIAILVIALVLAVGSAALYRLDTGDGGRTGRVDSARTASD</sequence>
<dbReference type="Proteomes" id="UP000807370">
    <property type="component" value="Unassembled WGS sequence"/>
</dbReference>
<evidence type="ECO:0000313" key="2">
    <source>
        <dbReference type="Proteomes" id="UP000807370"/>
    </source>
</evidence>
<keyword evidence="2" id="KW-1185">Reference proteome</keyword>
<evidence type="ECO:0000313" key="1">
    <source>
        <dbReference type="EMBL" id="MBH5402572.1"/>
    </source>
</evidence>
<accession>A0ABS0Q0E2</accession>
<dbReference type="EMBL" id="JACCHP010000030">
    <property type="protein sequence ID" value="MBH5402572.1"/>
    <property type="molecule type" value="Genomic_DNA"/>
</dbReference>
<proteinExistence type="predicted"/>
<protein>
    <recommendedName>
        <fullName evidence="3">TlpA family protein disulfide reductase</fullName>
    </recommendedName>
</protein>
<reference evidence="1 2" key="1">
    <citation type="submission" date="2020-07" db="EMBL/GenBank/DDBJ databases">
        <title>Bradyrhizobium diversity isolated from nodules of indigenous legumes of Western Australia.</title>
        <authorList>
            <person name="Klepa M.S."/>
        </authorList>
    </citation>
    <scope>NUCLEOTIDE SEQUENCE [LARGE SCALE GENOMIC DNA]</scope>
    <source>
        <strain evidence="1 2">CNPSo 4010</strain>
    </source>
</reference>
<name>A0ABS0Q0E2_9BRAD</name>